<dbReference type="Gene3D" id="1.20.1250.20">
    <property type="entry name" value="MFS general substrate transporter like domains"/>
    <property type="match status" value="2"/>
</dbReference>
<gene>
    <name evidence="7" type="ORF">GORHZ_181_00010</name>
</gene>
<feature type="transmembrane region" description="Helical" evidence="5">
    <location>
        <begin position="239"/>
        <end position="260"/>
    </location>
</feature>
<feature type="transmembrane region" description="Helical" evidence="5">
    <location>
        <begin position="408"/>
        <end position="428"/>
    </location>
</feature>
<keyword evidence="3 5" id="KW-1133">Transmembrane helix</keyword>
<evidence type="ECO:0000256" key="2">
    <source>
        <dbReference type="ARBA" id="ARBA00022692"/>
    </source>
</evidence>
<dbReference type="PROSITE" id="PS50850">
    <property type="entry name" value="MFS"/>
    <property type="match status" value="1"/>
</dbReference>
<feature type="transmembrane region" description="Helical" evidence="5">
    <location>
        <begin position="340"/>
        <end position="361"/>
    </location>
</feature>
<dbReference type="PANTHER" id="PTHR11662:SF450">
    <property type="entry name" value="BLR1003 PROTEIN"/>
    <property type="match status" value="1"/>
</dbReference>
<keyword evidence="8" id="KW-1185">Reference proteome</keyword>
<feature type="transmembrane region" description="Helical" evidence="5">
    <location>
        <begin position="186"/>
        <end position="205"/>
    </location>
</feature>
<dbReference type="EMBL" id="BAHC01000181">
    <property type="protein sequence ID" value="GAB92484.1"/>
    <property type="molecule type" value="Genomic_DNA"/>
</dbReference>
<accession>K6X102</accession>
<dbReference type="InterPro" id="IPR036259">
    <property type="entry name" value="MFS_trans_sf"/>
</dbReference>
<evidence type="ECO:0000259" key="6">
    <source>
        <dbReference type="PROSITE" id="PS50850"/>
    </source>
</evidence>
<dbReference type="GO" id="GO:0005886">
    <property type="term" value="C:plasma membrane"/>
    <property type="evidence" value="ECO:0007669"/>
    <property type="project" value="UniProtKB-SubCell"/>
</dbReference>
<dbReference type="InterPro" id="IPR050382">
    <property type="entry name" value="MFS_Na/Anion_cotransporter"/>
</dbReference>
<feature type="transmembrane region" description="Helical" evidence="5">
    <location>
        <begin position="21"/>
        <end position="43"/>
    </location>
</feature>
<dbReference type="OrthoDB" id="4474610at2"/>
<dbReference type="InterPro" id="IPR011701">
    <property type="entry name" value="MFS"/>
</dbReference>
<evidence type="ECO:0000313" key="8">
    <source>
        <dbReference type="Proteomes" id="UP000008363"/>
    </source>
</evidence>
<feature type="transmembrane region" description="Helical" evidence="5">
    <location>
        <begin position="96"/>
        <end position="116"/>
    </location>
</feature>
<feature type="domain" description="Major facilitator superfamily (MFS) profile" evidence="6">
    <location>
        <begin position="30"/>
        <end position="432"/>
    </location>
</feature>
<reference evidence="7 8" key="1">
    <citation type="submission" date="2012-08" db="EMBL/GenBank/DDBJ databases">
        <title>Whole genome shotgun sequence of Gordonia rhizosphera NBRC 16068.</title>
        <authorList>
            <person name="Takarada H."/>
            <person name="Isaki S."/>
            <person name="Hosoyama A."/>
            <person name="Tsuchikane K."/>
            <person name="Katsumata H."/>
            <person name="Baba S."/>
            <person name="Ohji S."/>
            <person name="Yamazaki S."/>
            <person name="Fujita N."/>
        </authorList>
    </citation>
    <scope>NUCLEOTIDE SEQUENCE [LARGE SCALE GENOMIC DNA]</scope>
    <source>
        <strain evidence="7 8">NBRC 16068</strain>
    </source>
</reference>
<evidence type="ECO:0000313" key="7">
    <source>
        <dbReference type="EMBL" id="GAB92484.1"/>
    </source>
</evidence>
<dbReference type="Proteomes" id="UP000008363">
    <property type="component" value="Unassembled WGS sequence"/>
</dbReference>
<feature type="transmembrane region" description="Helical" evidence="5">
    <location>
        <begin position="154"/>
        <end position="174"/>
    </location>
</feature>
<dbReference type="eggNOG" id="COG2271">
    <property type="taxonomic scope" value="Bacteria"/>
</dbReference>
<dbReference type="Pfam" id="PF07690">
    <property type="entry name" value="MFS_1"/>
    <property type="match status" value="1"/>
</dbReference>
<sequence length="449" mass="47568">MTKPDTVRHSPSEKDRQGSSISTSLHSWLILSTLFVFMIINFADKALMGIAAKPIMNDLGLSPSQYGWVASSFFFLFSISSLVVGFLTTKYPSKRILLVMAIVWTIAQGVIVSPLAGFWTLIVTRIVLGAGEGPAYGMANHVAMQWFPRTKSGIATAVIGVGVPMGTMLAAPIVGKLVAGIGWRESFGVLALASLVWAAVWFFIGREGPYSHSRRITVAGPVPDVRPVPYGPIIRSRTFLGLLIAGIASYWNVVLLIAWVPVYLTSTQGYETATVGWAVALPWAVQIASNLILVGWLGTALMSRGVSSRVARGVVSGIAVALSGVAMVAFVAAPSGPTKLILLAMAFGIGSCVFSASQSVIGDLVPSRQRGAVLGIYVAVYSLTGVFAPMIAGALVESADVVESGYDRIFLLSAALSLTAGLLCAVLVNPERDRATLNIRHERNSNVID</sequence>
<comment type="caution">
    <text evidence="7">The sequence shown here is derived from an EMBL/GenBank/DDBJ whole genome shotgun (WGS) entry which is preliminary data.</text>
</comment>
<name>K6X102_9ACTN</name>
<evidence type="ECO:0000256" key="1">
    <source>
        <dbReference type="ARBA" id="ARBA00004651"/>
    </source>
</evidence>
<evidence type="ECO:0000256" key="4">
    <source>
        <dbReference type="ARBA" id="ARBA00023136"/>
    </source>
</evidence>
<dbReference type="GO" id="GO:0022857">
    <property type="term" value="F:transmembrane transporter activity"/>
    <property type="evidence" value="ECO:0007669"/>
    <property type="project" value="InterPro"/>
</dbReference>
<dbReference type="AlphaFoldDB" id="K6X102"/>
<feature type="transmembrane region" description="Helical" evidence="5">
    <location>
        <begin position="314"/>
        <end position="334"/>
    </location>
</feature>
<evidence type="ECO:0000256" key="3">
    <source>
        <dbReference type="ARBA" id="ARBA00022989"/>
    </source>
</evidence>
<feature type="transmembrane region" description="Helical" evidence="5">
    <location>
        <begin position="373"/>
        <end position="396"/>
    </location>
</feature>
<feature type="transmembrane region" description="Helical" evidence="5">
    <location>
        <begin position="280"/>
        <end position="302"/>
    </location>
</feature>
<comment type="subcellular location">
    <subcellularLocation>
        <location evidence="1">Cell membrane</location>
        <topology evidence="1">Multi-pass membrane protein</topology>
    </subcellularLocation>
</comment>
<dbReference type="SUPFAM" id="SSF103473">
    <property type="entry name" value="MFS general substrate transporter"/>
    <property type="match status" value="1"/>
</dbReference>
<keyword evidence="4 5" id="KW-0472">Membrane</keyword>
<dbReference type="RefSeq" id="WP_006336974.1">
    <property type="nucleotide sequence ID" value="NZ_BAHC01000181.1"/>
</dbReference>
<feature type="transmembrane region" description="Helical" evidence="5">
    <location>
        <begin position="66"/>
        <end position="89"/>
    </location>
</feature>
<feature type="transmembrane region" description="Helical" evidence="5">
    <location>
        <begin position="122"/>
        <end position="142"/>
    </location>
</feature>
<dbReference type="STRING" id="1108045.GORHZ_181_00010"/>
<keyword evidence="2 5" id="KW-0812">Transmembrane</keyword>
<evidence type="ECO:0000256" key="5">
    <source>
        <dbReference type="SAM" id="Phobius"/>
    </source>
</evidence>
<protein>
    <submittedName>
        <fullName evidence="7">Putative major facilitator superfamily transporter</fullName>
    </submittedName>
</protein>
<organism evidence="7 8">
    <name type="scientific">Gordonia rhizosphera NBRC 16068</name>
    <dbReference type="NCBI Taxonomy" id="1108045"/>
    <lineage>
        <taxon>Bacteria</taxon>
        <taxon>Bacillati</taxon>
        <taxon>Actinomycetota</taxon>
        <taxon>Actinomycetes</taxon>
        <taxon>Mycobacteriales</taxon>
        <taxon>Gordoniaceae</taxon>
        <taxon>Gordonia</taxon>
    </lineage>
</organism>
<dbReference type="InterPro" id="IPR020846">
    <property type="entry name" value="MFS_dom"/>
</dbReference>
<dbReference type="PANTHER" id="PTHR11662">
    <property type="entry name" value="SOLUTE CARRIER FAMILY 17"/>
    <property type="match status" value="1"/>
</dbReference>
<proteinExistence type="predicted"/>